<dbReference type="EMBL" id="OZ075127">
    <property type="protein sequence ID" value="CAL4948537.1"/>
    <property type="molecule type" value="Genomic_DNA"/>
</dbReference>
<reference evidence="2 3" key="2">
    <citation type="submission" date="2024-10" db="EMBL/GenBank/DDBJ databases">
        <authorList>
            <person name="Ryan C."/>
        </authorList>
    </citation>
    <scope>NUCLEOTIDE SEQUENCE [LARGE SCALE GENOMIC DNA]</scope>
</reference>
<dbReference type="Proteomes" id="UP001497457">
    <property type="component" value="Chromosome 17b"/>
</dbReference>
<reference evidence="3" key="1">
    <citation type="submission" date="2024-06" db="EMBL/GenBank/DDBJ databases">
        <authorList>
            <person name="Ryan C."/>
        </authorList>
    </citation>
    <scope>NUCLEOTIDE SEQUENCE [LARGE SCALE GENOMIC DNA]</scope>
</reference>
<evidence type="ECO:0000256" key="1">
    <source>
        <dbReference type="SAM" id="MobiDB-lite"/>
    </source>
</evidence>
<feature type="region of interest" description="Disordered" evidence="1">
    <location>
        <begin position="169"/>
        <end position="189"/>
    </location>
</feature>
<evidence type="ECO:0000313" key="2">
    <source>
        <dbReference type="EMBL" id="CAL4948537.1"/>
    </source>
</evidence>
<proteinExistence type="predicted"/>
<keyword evidence="3" id="KW-1185">Reference proteome</keyword>
<accession>A0ABC8YT33</accession>
<name>A0ABC8YT33_9POAL</name>
<feature type="region of interest" description="Disordered" evidence="1">
    <location>
        <begin position="1"/>
        <end position="27"/>
    </location>
</feature>
<feature type="compositionally biased region" description="Acidic residues" evidence="1">
    <location>
        <begin position="178"/>
        <end position="189"/>
    </location>
</feature>
<dbReference type="PANTHER" id="PTHR33264:SF6">
    <property type="entry name" value="OS01G0638800 PROTEIN"/>
    <property type="match status" value="1"/>
</dbReference>
<feature type="region of interest" description="Disordered" evidence="1">
    <location>
        <begin position="93"/>
        <end position="123"/>
    </location>
</feature>
<dbReference type="AlphaFoldDB" id="A0ABC8YT33"/>
<evidence type="ECO:0000313" key="3">
    <source>
        <dbReference type="Proteomes" id="UP001497457"/>
    </source>
</evidence>
<dbReference type="PANTHER" id="PTHR33264">
    <property type="entry name" value="EXPRESSED PROTEIN"/>
    <property type="match status" value="1"/>
</dbReference>
<gene>
    <name evidence="2" type="ORF">URODEC1_LOCUS37457</name>
</gene>
<sequence>MATPPARPYRFPALPEKKEKLDDNDDDDQVATRCSRQSCGTCSASAVASCVALCLCPCAVLSCLTLALVKAPYAAGRRCVARLARRRLRKARARRRVRDVDDEQHQKQQKQCPRRSKQQDWGELARAAAVGGGAEARAKVSSRMDASEEVWADMYQVGLWGFGRLSFSVPADGGGGGDSEEDGDDAASE</sequence>
<protein>
    <submittedName>
        <fullName evidence="2">Uncharacterized protein</fullName>
    </submittedName>
</protein>
<organism evidence="2 3">
    <name type="scientific">Urochloa decumbens</name>
    <dbReference type="NCBI Taxonomy" id="240449"/>
    <lineage>
        <taxon>Eukaryota</taxon>
        <taxon>Viridiplantae</taxon>
        <taxon>Streptophyta</taxon>
        <taxon>Embryophyta</taxon>
        <taxon>Tracheophyta</taxon>
        <taxon>Spermatophyta</taxon>
        <taxon>Magnoliopsida</taxon>
        <taxon>Liliopsida</taxon>
        <taxon>Poales</taxon>
        <taxon>Poaceae</taxon>
        <taxon>PACMAD clade</taxon>
        <taxon>Panicoideae</taxon>
        <taxon>Panicodae</taxon>
        <taxon>Paniceae</taxon>
        <taxon>Melinidinae</taxon>
        <taxon>Urochloa</taxon>
    </lineage>
</organism>